<evidence type="ECO:0000259" key="6">
    <source>
        <dbReference type="PROSITE" id="PS00624"/>
    </source>
</evidence>
<reference evidence="7" key="1">
    <citation type="submission" date="2022-07" db="EMBL/GenBank/DDBJ databases">
        <title>The genome of Lyophyllum shimeji provides insight into the initial evolution of ectomycorrhizal fungal genome.</title>
        <authorList>
            <person name="Kobayashi Y."/>
            <person name="Shibata T."/>
            <person name="Hirakawa H."/>
            <person name="Shigenobu S."/>
            <person name="Nishiyama T."/>
            <person name="Yamada A."/>
            <person name="Hasebe M."/>
            <person name="Kawaguchi M."/>
        </authorList>
    </citation>
    <scope>NUCLEOTIDE SEQUENCE</scope>
    <source>
        <strain evidence="7">AT787</strain>
    </source>
</reference>
<name>A0A9P3PPI2_LYOSH</name>
<dbReference type="Gene3D" id="3.50.50.60">
    <property type="entry name" value="FAD/NAD(P)-binding domain"/>
    <property type="match status" value="1"/>
</dbReference>
<proteinExistence type="inferred from homology"/>
<dbReference type="PANTHER" id="PTHR11552">
    <property type="entry name" value="GLUCOSE-METHANOL-CHOLINE GMC OXIDOREDUCTASE"/>
    <property type="match status" value="1"/>
</dbReference>
<feature type="binding site" evidence="3">
    <location>
        <begin position="536"/>
        <end position="537"/>
    </location>
    <ligand>
        <name>FAD</name>
        <dbReference type="ChEBI" id="CHEBI:57692"/>
    </ligand>
</feature>
<dbReference type="PROSITE" id="PS00624">
    <property type="entry name" value="GMC_OXRED_2"/>
    <property type="match status" value="1"/>
</dbReference>
<feature type="domain" description="Glucose-methanol-choline oxidoreductase N-terminal" evidence="6">
    <location>
        <begin position="276"/>
        <end position="290"/>
    </location>
</feature>
<evidence type="ECO:0000256" key="4">
    <source>
        <dbReference type="RuleBase" id="RU003968"/>
    </source>
</evidence>
<dbReference type="AlphaFoldDB" id="A0A9P3PPI2"/>
<dbReference type="GO" id="GO:0016614">
    <property type="term" value="F:oxidoreductase activity, acting on CH-OH group of donors"/>
    <property type="evidence" value="ECO:0007669"/>
    <property type="project" value="InterPro"/>
</dbReference>
<comment type="cofactor">
    <cofactor evidence="1 3">
        <name>FAD</name>
        <dbReference type="ChEBI" id="CHEBI:57692"/>
    </cofactor>
</comment>
<evidence type="ECO:0000256" key="2">
    <source>
        <dbReference type="ARBA" id="ARBA00010790"/>
    </source>
</evidence>
<keyword evidence="3 4" id="KW-0274">FAD</keyword>
<gene>
    <name evidence="7" type="ORF">LshimejAT787_0801310</name>
</gene>
<dbReference type="PANTHER" id="PTHR11552:SF78">
    <property type="entry name" value="GLUCOSE-METHANOL-CHOLINE OXIDOREDUCTASE N-TERMINAL DOMAIN-CONTAINING PROTEIN"/>
    <property type="match status" value="1"/>
</dbReference>
<dbReference type="PROSITE" id="PS00623">
    <property type="entry name" value="GMC_OXRED_1"/>
    <property type="match status" value="1"/>
</dbReference>
<comment type="similarity">
    <text evidence="2 4">Belongs to the GMC oxidoreductase family.</text>
</comment>
<dbReference type="GO" id="GO:0050660">
    <property type="term" value="F:flavin adenine dinucleotide binding"/>
    <property type="evidence" value="ECO:0007669"/>
    <property type="project" value="InterPro"/>
</dbReference>
<feature type="domain" description="Glucose-methanol-choline oxidoreductase N-terminal" evidence="5">
    <location>
        <begin position="88"/>
        <end position="111"/>
    </location>
</feature>
<evidence type="ECO:0000256" key="3">
    <source>
        <dbReference type="PIRSR" id="PIRSR000137-2"/>
    </source>
</evidence>
<evidence type="ECO:0000313" key="8">
    <source>
        <dbReference type="Proteomes" id="UP001063166"/>
    </source>
</evidence>
<keyword evidence="8" id="KW-1185">Reference proteome</keyword>
<dbReference type="Gene3D" id="3.30.560.10">
    <property type="entry name" value="Glucose Oxidase, domain 3"/>
    <property type="match status" value="1"/>
</dbReference>
<protein>
    <submittedName>
        <fullName evidence="7">The model conserved GMC regions and catalytic active site residues</fullName>
    </submittedName>
</protein>
<evidence type="ECO:0000256" key="1">
    <source>
        <dbReference type="ARBA" id="ARBA00001974"/>
    </source>
</evidence>
<accession>A0A9P3PPI2</accession>
<dbReference type="Pfam" id="PF05199">
    <property type="entry name" value="GMC_oxred_C"/>
    <property type="match status" value="1"/>
</dbReference>
<dbReference type="InterPro" id="IPR007867">
    <property type="entry name" value="GMC_OxRtase_C"/>
</dbReference>
<dbReference type="InterPro" id="IPR012132">
    <property type="entry name" value="GMC_OxRdtase"/>
</dbReference>
<sequence>MASPNAPYDIIFAGGGAVACITAGRLAQADPTLKILILEAGPLTQEMPDHIQPARYFRNLVLPSETFTMHASQPSQSLAGRSVIVPTGRCLGGGSSVNFAMYTRAAASDYDDWESVYDNPGWGSNHLIPLLKKAETFQNGGNAATHGTSGPIKASFAQEEINVGTQFLAVAAQYDKERGFTEDLNSFFTCNLYGKWPRYVDMNSGRRSDVPHNYIYNQSENKNLKITERRRVVRVLFEGSRAVGVEHVNDVVGRSSKGVEEPTVSYASRLVVVSAGAFGSPAILERSGIGAAGVLAKNKIPQIVDLPGVGEHYMDHNLIFVPYLASEDADTLDAIFRGDEGEIEPFATRWLRDGKGLMAHNGIDAGIKIRPNAEDLKEIGPEFETRWRTYFENAPDKPVMWIGTLAAYVGANPAAPRRKYFSLAYFTEYPVSTGRVHITSGLDPYGKLDFEPGYLDEPADLGVLRWAYKKSREYARRMDCYRGEFEPGHPQFPAVSKAATNGNAKPAEVFSADIAYSAEDNKAIDEYHRNTVETSWHSIGTCAMKPREQGGVVDARLNVYGVQNLKVADCSIAPSNVGANTYNTALAIGEKAAVIIAEDLGIKGVSEG</sequence>
<keyword evidence="4" id="KW-0285">Flavoprotein</keyword>
<dbReference type="InterPro" id="IPR036188">
    <property type="entry name" value="FAD/NAD-bd_sf"/>
</dbReference>
<comment type="caution">
    <text evidence="7">The sequence shown here is derived from an EMBL/GenBank/DDBJ whole genome shotgun (WGS) entry which is preliminary data.</text>
</comment>
<dbReference type="EMBL" id="BRPK01000008">
    <property type="protein sequence ID" value="GLB40260.1"/>
    <property type="molecule type" value="Genomic_DNA"/>
</dbReference>
<dbReference type="InterPro" id="IPR000172">
    <property type="entry name" value="GMC_OxRdtase_N"/>
</dbReference>
<feature type="binding site" evidence="3">
    <location>
        <position position="232"/>
    </location>
    <ligand>
        <name>FAD</name>
        <dbReference type="ChEBI" id="CHEBI:57692"/>
    </ligand>
</feature>
<dbReference type="Pfam" id="PF00732">
    <property type="entry name" value="GMC_oxred_N"/>
    <property type="match status" value="1"/>
</dbReference>
<dbReference type="OrthoDB" id="269227at2759"/>
<organism evidence="7 8">
    <name type="scientific">Lyophyllum shimeji</name>
    <name type="common">Hon-shimeji</name>
    <name type="synonym">Tricholoma shimeji</name>
    <dbReference type="NCBI Taxonomy" id="47721"/>
    <lineage>
        <taxon>Eukaryota</taxon>
        <taxon>Fungi</taxon>
        <taxon>Dikarya</taxon>
        <taxon>Basidiomycota</taxon>
        <taxon>Agaricomycotina</taxon>
        <taxon>Agaricomycetes</taxon>
        <taxon>Agaricomycetidae</taxon>
        <taxon>Agaricales</taxon>
        <taxon>Tricholomatineae</taxon>
        <taxon>Lyophyllaceae</taxon>
        <taxon>Lyophyllum</taxon>
    </lineage>
</organism>
<dbReference type="PIRSF" id="PIRSF000137">
    <property type="entry name" value="Alcohol_oxidase"/>
    <property type="match status" value="1"/>
</dbReference>
<dbReference type="Proteomes" id="UP001063166">
    <property type="component" value="Unassembled WGS sequence"/>
</dbReference>
<dbReference type="SUPFAM" id="SSF51905">
    <property type="entry name" value="FAD/NAD(P)-binding domain"/>
    <property type="match status" value="1"/>
</dbReference>
<dbReference type="SUPFAM" id="SSF54373">
    <property type="entry name" value="FAD-linked reductases, C-terminal domain"/>
    <property type="match status" value="1"/>
</dbReference>
<evidence type="ECO:0000313" key="7">
    <source>
        <dbReference type="EMBL" id="GLB40260.1"/>
    </source>
</evidence>
<evidence type="ECO:0000259" key="5">
    <source>
        <dbReference type="PROSITE" id="PS00623"/>
    </source>
</evidence>